<sequence>MLELTGGRNIAANMSEAYPHVDSEWIITENPEVLMKYVYSSELDWGWNSTDEPEALIEEISSRDGWESIDAVKNQRVYLISNELMTGLDSVVGYLYWAKLLHPEFAADPTEAYKEYMTDYLGMEFPDLVFVFPKP</sequence>
<dbReference type="AlphaFoldDB" id="A0A0W8FC61"/>
<dbReference type="InterPro" id="IPR050902">
    <property type="entry name" value="ABC_Transporter_SBP"/>
</dbReference>
<accession>A0A0W8FC61</accession>
<evidence type="ECO:0000259" key="1">
    <source>
        <dbReference type="PROSITE" id="PS50983"/>
    </source>
</evidence>
<dbReference type="PANTHER" id="PTHR30535">
    <property type="entry name" value="VITAMIN B12-BINDING PROTEIN"/>
    <property type="match status" value="1"/>
</dbReference>
<dbReference type="InterPro" id="IPR002491">
    <property type="entry name" value="ABC_transptr_periplasmic_BD"/>
</dbReference>
<reference evidence="2" key="1">
    <citation type="journal article" date="2015" name="Proc. Natl. Acad. Sci. U.S.A.">
        <title>Networks of energetic and metabolic interactions define dynamics in microbial communities.</title>
        <authorList>
            <person name="Embree M."/>
            <person name="Liu J.K."/>
            <person name="Al-Bassam M.M."/>
            <person name="Zengler K."/>
        </authorList>
    </citation>
    <scope>NUCLEOTIDE SEQUENCE</scope>
</reference>
<evidence type="ECO:0000313" key="2">
    <source>
        <dbReference type="EMBL" id="KUG18461.1"/>
    </source>
</evidence>
<dbReference type="EMBL" id="LNQE01001380">
    <property type="protein sequence ID" value="KUG18461.1"/>
    <property type="molecule type" value="Genomic_DNA"/>
</dbReference>
<proteinExistence type="predicted"/>
<dbReference type="PROSITE" id="PS50983">
    <property type="entry name" value="FE_B12_PBP"/>
    <property type="match status" value="1"/>
</dbReference>
<comment type="caution">
    <text evidence="2">The sequence shown here is derived from an EMBL/GenBank/DDBJ whole genome shotgun (WGS) entry which is preliminary data.</text>
</comment>
<organism evidence="2">
    <name type="scientific">hydrocarbon metagenome</name>
    <dbReference type="NCBI Taxonomy" id="938273"/>
    <lineage>
        <taxon>unclassified sequences</taxon>
        <taxon>metagenomes</taxon>
        <taxon>ecological metagenomes</taxon>
    </lineage>
</organism>
<name>A0A0W8FC61_9ZZZZ</name>
<gene>
    <name evidence="2" type="ORF">ASZ90_011844</name>
</gene>
<protein>
    <submittedName>
        <fullName evidence="2">Periplasmic binding protein</fullName>
    </submittedName>
</protein>
<feature type="domain" description="Fe/B12 periplasmic-binding" evidence="1">
    <location>
        <begin position="1"/>
        <end position="109"/>
    </location>
</feature>
<dbReference type="Pfam" id="PF01497">
    <property type="entry name" value="Peripla_BP_2"/>
    <property type="match status" value="1"/>
</dbReference>
<dbReference type="PANTHER" id="PTHR30535:SF34">
    <property type="entry name" value="MOLYBDATE-BINDING PROTEIN MOLA"/>
    <property type="match status" value="1"/>
</dbReference>
<dbReference type="Gene3D" id="3.40.50.1980">
    <property type="entry name" value="Nitrogenase molybdenum iron protein domain"/>
    <property type="match status" value="1"/>
</dbReference>
<dbReference type="SUPFAM" id="SSF53807">
    <property type="entry name" value="Helical backbone' metal receptor"/>
    <property type="match status" value="1"/>
</dbReference>